<proteinExistence type="predicted"/>
<dbReference type="AlphaFoldDB" id="A0A0B7ARD4"/>
<protein>
    <submittedName>
        <fullName evidence="2">Uncharacterized protein</fullName>
    </submittedName>
</protein>
<reference evidence="2" key="1">
    <citation type="submission" date="2014-12" db="EMBL/GenBank/DDBJ databases">
        <title>Insight into the proteome of Arion vulgaris.</title>
        <authorList>
            <person name="Aradska J."/>
            <person name="Bulat T."/>
            <person name="Smidak R."/>
            <person name="Sarate P."/>
            <person name="Gangsoo J."/>
            <person name="Sialana F."/>
            <person name="Bilban M."/>
            <person name="Lubec G."/>
        </authorList>
    </citation>
    <scope>NUCLEOTIDE SEQUENCE</scope>
    <source>
        <tissue evidence="2">Skin</tissue>
    </source>
</reference>
<evidence type="ECO:0000313" key="2">
    <source>
        <dbReference type="EMBL" id="CEK83599.1"/>
    </source>
</evidence>
<name>A0A0B7ARD4_9EUPU</name>
<dbReference type="EMBL" id="HACG01036734">
    <property type="protein sequence ID" value="CEK83599.1"/>
    <property type="molecule type" value="Transcribed_RNA"/>
</dbReference>
<organism evidence="2">
    <name type="scientific">Arion vulgaris</name>
    <dbReference type="NCBI Taxonomy" id="1028688"/>
    <lineage>
        <taxon>Eukaryota</taxon>
        <taxon>Metazoa</taxon>
        <taxon>Spiralia</taxon>
        <taxon>Lophotrochozoa</taxon>
        <taxon>Mollusca</taxon>
        <taxon>Gastropoda</taxon>
        <taxon>Heterobranchia</taxon>
        <taxon>Euthyneura</taxon>
        <taxon>Panpulmonata</taxon>
        <taxon>Eupulmonata</taxon>
        <taxon>Stylommatophora</taxon>
        <taxon>Helicina</taxon>
        <taxon>Arionoidea</taxon>
        <taxon>Arionidae</taxon>
        <taxon>Arion</taxon>
    </lineage>
</organism>
<feature type="non-terminal residue" evidence="2">
    <location>
        <position position="1"/>
    </location>
</feature>
<feature type="region of interest" description="Disordered" evidence="1">
    <location>
        <begin position="24"/>
        <end position="49"/>
    </location>
</feature>
<sequence length="49" mass="5395">GEMKYFGHDKRHSGVGENAWFLEREAGDDQEEGGSRNVEHDAGGDGRTC</sequence>
<evidence type="ECO:0000256" key="1">
    <source>
        <dbReference type="SAM" id="MobiDB-lite"/>
    </source>
</evidence>
<gene>
    <name evidence="2" type="primary">ORF137940</name>
</gene>
<accession>A0A0B7ARD4</accession>